<accession>A0AAN7X1P8</accession>
<evidence type="ECO:0000256" key="1">
    <source>
        <dbReference type="SAM" id="MobiDB-lite"/>
    </source>
</evidence>
<proteinExistence type="predicted"/>
<sequence length="72" mass="7600">MSSSVNPAGCGCGSARQQQQQPRAPLSSCEQALESERKESRPAPNFTSLPALTAGTKRGMGTNTEICNMEKS</sequence>
<dbReference type="AlphaFoldDB" id="A0AAN7X1P8"/>
<gene>
    <name evidence="2" type="ORF">PBY51_014704</name>
</gene>
<dbReference type="Proteomes" id="UP001346869">
    <property type="component" value="Unassembled WGS sequence"/>
</dbReference>
<feature type="compositionally biased region" description="Low complexity" evidence="1">
    <location>
        <begin position="15"/>
        <end position="25"/>
    </location>
</feature>
<evidence type="ECO:0000313" key="2">
    <source>
        <dbReference type="EMBL" id="KAK5853562.1"/>
    </source>
</evidence>
<comment type="caution">
    <text evidence="2">The sequence shown here is derived from an EMBL/GenBank/DDBJ whole genome shotgun (WGS) entry which is preliminary data.</text>
</comment>
<reference evidence="2 3" key="1">
    <citation type="journal article" date="2023" name="Genes (Basel)">
        <title>Chromosome-Level Genome Assembly and Circadian Gene Repertoire of the Patagonia Blennie Eleginops maclovinus-The Closest Ancestral Proxy of Antarctic Cryonotothenioids.</title>
        <authorList>
            <person name="Cheng C.C."/>
            <person name="Rivera-Colon A.G."/>
            <person name="Minhas B.F."/>
            <person name="Wilson L."/>
            <person name="Rayamajhi N."/>
            <person name="Vargas-Chacoff L."/>
            <person name="Catchen J.M."/>
        </authorList>
    </citation>
    <scope>NUCLEOTIDE SEQUENCE [LARGE SCALE GENOMIC DNA]</scope>
    <source>
        <strain evidence="2">JMC-PN-2008</strain>
    </source>
</reference>
<organism evidence="2 3">
    <name type="scientific">Eleginops maclovinus</name>
    <name type="common">Patagonian blennie</name>
    <name type="synonym">Eleginus maclovinus</name>
    <dbReference type="NCBI Taxonomy" id="56733"/>
    <lineage>
        <taxon>Eukaryota</taxon>
        <taxon>Metazoa</taxon>
        <taxon>Chordata</taxon>
        <taxon>Craniata</taxon>
        <taxon>Vertebrata</taxon>
        <taxon>Euteleostomi</taxon>
        <taxon>Actinopterygii</taxon>
        <taxon>Neopterygii</taxon>
        <taxon>Teleostei</taxon>
        <taxon>Neoteleostei</taxon>
        <taxon>Acanthomorphata</taxon>
        <taxon>Eupercaria</taxon>
        <taxon>Perciformes</taxon>
        <taxon>Notothenioidei</taxon>
        <taxon>Eleginopidae</taxon>
        <taxon>Eleginops</taxon>
    </lineage>
</organism>
<name>A0AAN7X1P8_ELEMC</name>
<keyword evidence="3" id="KW-1185">Reference proteome</keyword>
<evidence type="ECO:0000313" key="3">
    <source>
        <dbReference type="Proteomes" id="UP001346869"/>
    </source>
</evidence>
<protein>
    <submittedName>
        <fullName evidence="2">Uncharacterized protein</fullName>
    </submittedName>
</protein>
<reference evidence="2 3" key="2">
    <citation type="journal article" date="2023" name="Mol. Biol. Evol.">
        <title>Genomics of Secondarily Temperate Adaptation in the Only Non-Antarctic Icefish.</title>
        <authorList>
            <person name="Rivera-Colon A.G."/>
            <person name="Rayamajhi N."/>
            <person name="Minhas B.F."/>
            <person name="Madrigal G."/>
            <person name="Bilyk K.T."/>
            <person name="Yoon V."/>
            <person name="Hune M."/>
            <person name="Gregory S."/>
            <person name="Cheng C.H.C."/>
            <person name="Catchen J.M."/>
        </authorList>
    </citation>
    <scope>NUCLEOTIDE SEQUENCE [LARGE SCALE GENOMIC DNA]</scope>
    <source>
        <strain evidence="2">JMC-PN-2008</strain>
    </source>
</reference>
<feature type="region of interest" description="Disordered" evidence="1">
    <location>
        <begin position="1"/>
        <end position="72"/>
    </location>
</feature>
<dbReference type="EMBL" id="JAUZQC010000019">
    <property type="protein sequence ID" value="KAK5853562.1"/>
    <property type="molecule type" value="Genomic_DNA"/>
</dbReference>